<dbReference type="InParanoid" id="B7PVE0"/>
<dbReference type="Proteomes" id="UP000001555">
    <property type="component" value="Unassembled WGS sequence"/>
</dbReference>
<evidence type="ECO:0000313" key="2">
    <source>
        <dbReference type="EnsemblMetazoa" id="ISCW007600-PA"/>
    </source>
</evidence>
<dbReference type="EMBL" id="ABJB010417681">
    <property type="status" value="NOT_ANNOTATED_CDS"/>
    <property type="molecule type" value="Genomic_DNA"/>
</dbReference>
<evidence type="ECO:0000313" key="3">
    <source>
        <dbReference type="Proteomes" id="UP000001555"/>
    </source>
</evidence>
<sequence length="78" mass="8366">MAPAERNYEEGEGGGGRKKEALVAILGSRSAAERPVDLKVAAIFASTVVAEISVDAIVKMLATHLHPEQCTRRENYKG</sequence>
<accession>B7PVE0</accession>
<dbReference type="EMBL" id="DS799454">
    <property type="protein sequence ID" value="EEC10562.1"/>
    <property type="molecule type" value="Genomic_DNA"/>
</dbReference>
<gene>
    <name evidence="1" type="ORF">IscW_ISCW007600</name>
</gene>
<dbReference type="VEuPathDB" id="VectorBase:ISCW007600"/>
<dbReference type="AlphaFoldDB" id="B7PVE0"/>
<dbReference type="HOGENOM" id="CLU_2624740_0_0_1"/>
<keyword evidence="3" id="KW-1185">Reference proteome</keyword>
<evidence type="ECO:0000313" key="1">
    <source>
        <dbReference type="EMBL" id="EEC10562.1"/>
    </source>
</evidence>
<proteinExistence type="predicted"/>
<dbReference type="PaxDb" id="6945-B7PVE0"/>
<dbReference type="EnsemblMetazoa" id="ISCW007600-RA">
    <property type="protein sequence ID" value="ISCW007600-PA"/>
    <property type="gene ID" value="ISCW007600"/>
</dbReference>
<dbReference type="EMBL" id="ABJB010355259">
    <property type="status" value="NOT_ANNOTATED_CDS"/>
    <property type="molecule type" value="Genomic_DNA"/>
</dbReference>
<reference evidence="2" key="2">
    <citation type="submission" date="2020-05" db="UniProtKB">
        <authorList>
            <consortium name="EnsemblMetazoa"/>
        </authorList>
    </citation>
    <scope>IDENTIFICATION</scope>
    <source>
        <strain evidence="2">wikel</strain>
    </source>
</reference>
<organism>
    <name type="scientific">Ixodes scapularis</name>
    <name type="common">Black-legged tick</name>
    <name type="synonym">Deer tick</name>
    <dbReference type="NCBI Taxonomy" id="6945"/>
    <lineage>
        <taxon>Eukaryota</taxon>
        <taxon>Metazoa</taxon>
        <taxon>Ecdysozoa</taxon>
        <taxon>Arthropoda</taxon>
        <taxon>Chelicerata</taxon>
        <taxon>Arachnida</taxon>
        <taxon>Acari</taxon>
        <taxon>Parasitiformes</taxon>
        <taxon>Ixodida</taxon>
        <taxon>Ixodoidea</taxon>
        <taxon>Ixodidae</taxon>
        <taxon>Ixodinae</taxon>
        <taxon>Ixodes</taxon>
    </lineage>
</organism>
<name>B7PVE0_IXOSC</name>
<protein>
    <submittedName>
        <fullName evidence="1 2">Uncharacterized protein</fullName>
    </submittedName>
</protein>
<reference evidence="1 3" key="1">
    <citation type="submission" date="2008-03" db="EMBL/GenBank/DDBJ databases">
        <title>Annotation of Ixodes scapularis.</title>
        <authorList>
            <consortium name="Ixodes scapularis Genome Project Consortium"/>
            <person name="Caler E."/>
            <person name="Hannick L.I."/>
            <person name="Bidwell S."/>
            <person name="Joardar V."/>
            <person name="Thiagarajan M."/>
            <person name="Amedeo P."/>
            <person name="Galinsky K.J."/>
            <person name="Schobel S."/>
            <person name="Inman J."/>
            <person name="Hostetler J."/>
            <person name="Miller J."/>
            <person name="Hammond M."/>
            <person name="Megy K."/>
            <person name="Lawson D."/>
            <person name="Kodira C."/>
            <person name="Sutton G."/>
            <person name="Meyer J."/>
            <person name="Hill C.A."/>
            <person name="Birren B."/>
            <person name="Nene V."/>
            <person name="Collins F."/>
            <person name="Alarcon-Chaidez F."/>
            <person name="Wikel S."/>
            <person name="Strausberg R."/>
        </authorList>
    </citation>
    <scope>NUCLEOTIDE SEQUENCE [LARGE SCALE GENOMIC DNA]</scope>
    <source>
        <strain evidence="3">Wikel</strain>
        <strain evidence="1">Wikel colony</strain>
    </source>
</reference>